<dbReference type="InterPro" id="IPR036291">
    <property type="entry name" value="NAD(P)-bd_dom_sf"/>
</dbReference>
<organism evidence="7 8">
    <name type="scientific">Carboxylicivirga sediminis</name>
    <dbReference type="NCBI Taxonomy" id="2006564"/>
    <lineage>
        <taxon>Bacteria</taxon>
        <taxon>Pseudomonadati</taxon>
        <taxon>Bacteroidota</taxon>
        <taxon>Bacteroidia</taxon>
        <taxon>Marinilabiliales</taxon>
        <taxon>Marinilabiliaceae</taxon>
        <taxon>Carboxylicivirga</taxon>
    </lineage>
</organism>
<dbReference type="Pfam" id="PF02826">
    <property type="entry name" value="2-Hacid_dh_C"/>
    <property type="match status" value="1"/>
</dbReference>
<evidence type="ECO:0000259" key="6">
    <source>
        <dbReference type="Pfam" id="PF02826"/>
    </source>
</evidence>
<dbReference type="RefSeq" id="WP_212192860.1">
    <property type="nucleotide sequence ID" value="NZ_JAGTAR010000041.1"/>
</dbReference>
<dbReference type="EMBL" id="JAGTAR010000041">
    <property type="protein sequence ID" value="MBR8537836.1"/>
    <property type="molecule type" value="Genomic_DNA"/>
</dbReference>
<dbReference type="AlphaFoldDB" id="A0A941F6N1"/>
<evidence type="ECO:0000313" key="8">
    <source>
        <dbReference type="Proteomes" id="UP000679220"/>
    </source>
</evidence>
<evidence type="ECO:0000256" key="3">
    <source>
        <dbReference type="ARBA" id="ARBA00023027"/>
    </source>
</evidence>
<feature type="domain" description="D-isomer specific 2-hydroxyacid dehydrogenase catalytic" evidence="5">
    <location>
        <begin position="29"/>
        <end position="299"/>
    </location>
</feature>
<evidence type="ECO:0000256" key="4">
    <source>
        <dbReference type="RuleBase" id="RU003719"/>
    </source>
</evidence>
<dbReference type="Gene3D" id="3.40.50.720">
    <property type="entry name" value="NAD(P)-binding Rossmann-like Domain"/>
    <property type="match status" value="2"/>
</dbReference>
<dbReference type="PANTHER" id="PTHR43761:SF1">
    <property type="entry name" value="D-ISOMER SPECIFIC 2-HYDROXYACID DEHYDROGENASE CATALYTIC DOMAIN-CONTAINING PROTEIN-RELATED"/>
    <property type="match status" value="1"/>
</dbReference>
<comment type="caution">
    <text evidence="7">The sequence shown here is derived from an EMBL/GenBank/DDBJ whole genome shotgun (WGS) entry which is preliminary data.</text>
</comment>
<dbReference type="InterPro" id="IPR006140">
    <property type="entry name" value="D-isomer_DH_NAD-bd"/>
</dbReference>
<sequence>MFFKQIVVLDYTGLQGFALQRLQELSENPVAIYNDVPVDEATTIERARDAEALFVSWNTPVSAKVLAHCHKLKYIGMCCSLIDEDSANVDVRYARANGIEVSGIRDYGDEGVAEFIIAELIGLLKGLGKHQWRSEPLELGGRRVGIIGMGTTGLLTARHLQFFGAKVSYYSRSRKPYVEQLKIDYQPLEELLQNNDIISFHLPRNAKVLNEEYFQWLGNRKIIVNTSLGLPFEKEVFEKWLLRNGNYAIFDNCGFGPHMNTLTRYNNIIYSDKTSGWTREAKGRLSDKVLDNLNAYLANIK</sequence>
<dbReference type="PANTHER" id="PTHR43761">
    <property type="entry name" value="D-ISOMER SPECIFIC 2-HYDROXYACID DEHYDROGENASE FAMILY PROTEIN (AFU_ORTHOLOGUE AFUA_1G13630)"/>
    <property type="match status" value="1"/>
</dbReference>
<name>A0A941F6N1_9BACT</name>
<accession>A0A941F6N1</accession>
<keyword evidence="2 4" id="KW-0560">Oxidoreductase</keyword>
<evidence type="ECO:0000256" key="2">
    <source>
        <dbReference type="ARBA" id="ARBA00023002"/>
    </source>
</evidence>
<dbReference type="GO" id="GO:0051287">
    <property type="term" value="F:NAD binding"/>
    <property type="evidence" value="ECO:0007669"/>
    <property type="project" value="InterPro"/>
</dbReference>
<dbReference type="SUPFAM" id="SSF52283">
    <property type="entry name" value="Formate/glycerate dehydrogenase catalytic domain-like"/>
    <property type="match status" value="1"/>
</dbReference>
<dbReference type="Proteomes" id="UP000679220">
    <property type="component" value="Unassembled WGS sequence"/>
</dbReference>
<evidence type="ECO:0000256" key="1">
    <source>
        <dbReference type="ARBA" id="ARBA00005854"/>
    </source>
</evidence>
<dbReference type="InterPro" id="IPR050418">
    <property type="entry name" value="D-iso_2-hydroxyacid_DH_PdxB"/>
</dbReference>
<proteinExistence type="inferred from homology"/>
<evidence type="ECO:0000313" key="7">
    <source>
        <dbReference type="EMBL" id="MBR8537836.1"/>
    </source>
</evidence>
<evidence type="ECO:0000259" key="5">
    <source>
        <dbReference type="Pfam" id="PF00389"/>
    </source>
</evidence>
<comment type="similarity">
    <text evidence="1 4">Belongs to the D-isomer specific 2-hydroxyacid dehydrogenase family.</text>
</comment>
<reference evidence="7" key="1">
    <citation type="journal article" date="2018" name="Int. J. Syst. Evol. Microbiol.">
        <title>Carboxylicivirga sediminis sp. nov., isolated from coastal sediment.</title>
        <authorList>
            <person name="Wang F.Q."/>
            <person name="Ren L.H."/>
            <person name="Zou R.J."/>
            <person name="Sun Y.Z."/>
            <person name="Liu X.J."/>
            <person name="Jiang F."/>
            <person name="Liu L.J."/>
        </authorList>
    </citation>
    <scope>NUCLEOTIDE SEQUENCE</scope>
    <source>
        <strain evidence="7">JR1</strain>
    </source>
</reference>
<dbReference type="GO" id="GO:0016616">
    <property type="term" value="F:oxidoreductase activity, acting on the CH-OH group of donors, NAD or NADP as acceptor"/>
    <property type="evidence" value="ECO:0007669"/>
    <property type="project" value="InterPro"/>
</dbReference>
<dbReference type="InterPro" id="IPR006139">
    <property type="entry name" value="D-isomer_2_OHA_DH_cat_dom"/>
</dbReference>
<dbReference type="SUPFAM" id="SSF51735">
    <property type="entry name" value="NAD(P)-binding Rossmann-fold domains"/>
    <property type="match status" value="1"/>
</dbReference>
<feature type="domain" description="D-isomer specific 2-hydroxyacid dehydrogenase NAD-binding" evidence="6">
    <location>
        <begin position="129"/>
        <end position="230"/>
    </location>
</feature>
<dbReference type="Pfam" id="PF00389">
    <property type="entry name" value="2-Hacid_dh"/>
    <property type="match status" value="1"/>
</dbReference>
<keyword evidence="3" id="KW-0520">NAD</keyword>
<keyword evidence="8" id="KW-1185">Reference proteome</keyword>
<evidence type="ECO:0008006" key="9">
    <source>
        <dbReference type="Google" id="ProtNLM"/>
    </source>
</evidence>
<protein>
    <recommendedName>
        <fullName evidence="9">Dihydrofolate reductase</fullName>
    </recommendedName>
</protein>
<gene>
    <name evidence="7" type="ORF">KDU71_19850</name>
</gene>
<reference evidence="7" key="2">
    <citation type="submission" date="2021-04" db="EMBL/GenBank/DDBJ databases">
        <authorList>
            <person name="Zhang T."/>
            <person name="Zhang Y."/>
            <person name="Lu D."/>
            <person name="Zuo D."/>
            <person name="Du Z."/>
        </authorList>
    </citation>
    <scope>NUCLEOTIDE SEQUENCE</scope>
    <source>
        <strain evidence="7">JR1</strain>
    </source>
</reference>